<evidence type="ECO:0000313" key="3">
    <source>
        <dbReference type="Proteomes" id="UP000054279"/>
    </source>
</evidence>
<feature type="region of interest" description="Disordered" evidence="1">
    <location>
        <begin position="667"/>
        <end position="687"/>
    </location>
</feature>
<name>A0A0C9VD21_SPHS4</name>
<keyword evidence="3" id="KW-1185">Reference proteome</keyword>
<sequence>MSTQATNTRQNDTMKTPKCLPWKTYTASASYRTDIFLVKRWKNKTNADTWETEIKADTAEWAAEKVQDLLLHIARNVDLLEELLQSRSDIQGEFGLEARPAKPINNVSAHYLQRMLITHLLDHLYWAYSPEDSNGSQDVIYHTRHPELNCNDVLPKRGSNTVRYLALDDARLNTMLDDFVKLTHTIQPSYIFDASVASITEETANPSHTGSIIPTPSTSTTLFDPQDSTQNSTAAISHGTSKLKPWSTLTEEERAYLGHATASVSATNSAAVGYQHIGVTNLWVLATSLLFVVNFRAAVEKMNIHSEAKSLLQVFISGAENQKTPTNAIRLILASVALCHMPLFMLSKGMDLTSLAFLSKDFGLVRVVNATFGTPPTLSERTTKSEKAIWRCLGDMLAQIMSPSESTGMQLGYSGQDLVERLSFEMRKISNYPRQPAVHTAVPWEHMNDLPPRTNKSVLDTSTDAANPISANQNAPLQTSSTSPLITTLLPPQNSMHLEVPGPNATPKSLETVSPDVPVKPARIGERESEIFNGPLSPLTDMDEESPVLSPRPARVSPSPQLAEESIMVVTDVAGKSEQNRDATDAFKWNGGKRKSKRKIDQVEEPESVDGKRSRTEMPRWKMHNSSYTLVSHIDLADLEDQEQVPIKLSDASEIFAADIAERVVSDEPATETEPQTGKIGSKAKGRVPEVDIEEDIHLIRHVLLDDGMFHKEEKVFKVSWPAGTEYEKCEERLATRPCLILSPRTHTEVDEAYKPPILDVDNISSRLRIDVNLKREAHASIADVIRSERCAVNILDIPNSTTVVIPRFIQ</sequence>
<organism evidence="2 3">
    <name type="scientific">Sphaerobolus stellatus (strain SS14)</name>
    <dbReference type="NCBI Taxonomy" id="990650"/>
    <lineage>
        <taxon>Eukaryota</taxon>
        <taxon>Fungi</taxon>
        <taxon>Dikarya</taxon>
        <taxon>Basidiomycota</taxon>
        <taxon>Agaricomycotina</taxon>
        <taxon>Agaricomycetes</taxon>
        <taxon>Phallomycetidae</taxon>
        <taxon>Geastrales</taxon>
        <taxon>Sphaerobolaceae</taxon>
        <taxon>Sphaerobolus</taxon>
    </lineage>
</organism>
<gene>
    <name evidence="2" type="ORF">M422DRAFT_47093</name>
</gene>
<evidence type="ECO:0000256" key="1">
    <source>
        <dbReference type="SAM" id="MobiDB-lite"/>
    </source>
</evidence>
<protein>
    <submittedName>
        <fullName evidence="2">Uncharacterized protein</fullName>
    </submittedName>
</protein>
<proteinExistence type="predicted"/>
<evidence type="ECO:0000313" key="2">
    <source>
        <dbReference type="EMBL" id="KIJ44889.1"/>
    </source>
</evidence>
<dbReference type="HOGENOM" id="CLU_347874_0_0_1"/>
<dbReference type="EMBL" id="KN837114">
    <property type="protein sequence ID" value="KIJ44889.1"/>
    <property type="molecule type" value="Genomic_DNA"/>
</dbReference>
<dbReference type="AlphaFoldDB" id="A0A0C9VD21"/>
<feature type="region of interest" description="Disordered" evidence="1">
    <location>
        <begin position="532"/>
        <end position="561"/>
    </location>
</feature>
<accession>A0A0C9VD21</accession>
<dbReference type="Proteomes" id="UP000054279">
    <property type="component" value="Unassembled WGS sequence"/>
</dbReference>
<reference evidence="2 3" key="1">
    <citation type="submission" date="2014-06" db="EMBL/GenBank/DDBJ databases">
        <title>Evolutionary Origins and Diversification of the Mycorrhizal Mutualists.</title>
        <authorList>
            <consortium name="DOE Joint Genome Institute"/>
            <consortium name="Mycorrhizal Genomics Consortium"/>
            <person name="Kohler A."/>
            <person name="Kuo A."/>
            <person name="Nagy L.G."/>
            <person name="Floudas D."/>
            <person name="Copeland A."/>
            <person name="Barry K.W."/>
            <person name="Cichocki N."/>
            <person name="Veneault-Fourrey C."/>
            <person name="LaButti K."/>
            <person name="Lindquist E.A."/>
            <person name="Lipzen A."/>
            <person name="Lundell T."/>
            <person name="Morin E."/>
            <person name="Murat C."/>
            <person name="Riley R."/>
            <person name="Ohm R."/>
            <person name="Sun H."/>
            <person name="Tunlid A."/>
            <person name="Henrissat B."/>
            <person name="Grigoriev I.V."/>
            <person name="Hibbett D.S."/>
            <person name="Martin F."/>
        </authorList>
    </citation>
    <scope>NUCLEOTIDE SEQUENCE [LARGE SCALE GENOMIC DNA]</scope>
    <source>
        <strain evidence="2 3">SS14</strain>
    </source>
</reference>
<feature type="region of interest" description="Disordered" evidence="1">
    <location>
        <begin position="575"/>
        <end position="617"/>
    </location>
</feature>